<evidence type="ECO:0000313" key="4">
    <source>
        <dbReference type="EMBL" id="KNY25068.1"/>
    </source>
</evidence>
<dbReference type="eggNOG" id="ENOG50325ZH">
    <property type="taxonomic scope" value="Bacteria"/>
</dbReference>
<name>A0A0L6JH66_9FIRM</name>
<keyword evidence="5" id="KW-1185">Reference proteome</keyword>
<gene>
    <name evidence="4" type="ORF">Bccel_0325</name>
</gene>
<protein>
    <recommendedName>
        <fullName evidence="3">Putative Flagellin Flp1-like domain-containing protein</fullName>
    </recommendedName>
</protein>
<reference evidence="5" key="1">
    <citation type="submission" date="2015-07" db="EMBL/GenBank/DDBJ databases">
        <title>Near-Complete Genome Sequence of the Cellulolytic Bacterium Bacteroides (Pseudobacteroides) cellulosolvens ATCC 35603.</title>
        <authorList>
            <person name="Dassa B."/>
            <person name="Utturkar S.M."/>
            <person name="Klingeman D.M."/>
            <person name="Hurt R.A."/>
            <person name="Keller M."/>
            <person name="Xu J."/>
            <person name="Reddy Y.H.K."/>
            <person name="Borovok I."/>
            <person name="Grinberg I.R."/>
            <person name="Lamed R."/>
            <person name="Zhivin O."/>
            <person name="Bayer E.A."/>
            <person name="Brown S.D."/>
        </authorList>
    </citation>
    <scope>NUCLEOTIDE SEQUENCE [LARGE SCALE GENOMIC DNA]</scope>
    <source>
        <strain evidence="5">DSM 2933</strain>
    </source>
</reference>
<dbReference type="STRING" id="398512.Bccel_0325"/>
<keyword evidence="2" id="KW-1133">Transmembrane helix</keyword>
<evidence type="ECO:0000256" key="1">
    <source>
        <dbReference type="SAM" id="MobiDB-lite"/>
    </source>
</evidence>
<dbReference type="AlphaFoldDB" id="A0A0L6JH66"/>
<dbReference type="Pfam" id="PF16982">
    <property type="entry name" value="Flp1_like"/>
    <property type="match status" value="1"/>
</dbReference>
<sequence length="75" mass="8099">MKSLIKSFLKEEEGLGTVEIVIIIAVLVGLAIIFRGAIFSFLDQLLKKLFEGSDKAVEKPTGTPSYNISSSANPN</sequence>
<feature type="transmembrane region" description="Helical" evidence="2">
    <location>
        <begin position="20"/>
        <end position="42"/>
    </location>
</feature>
<keyword evidence="2" id="KW-0812">Transmembrane</keyword>
<evidence type="ECO:0000256" key="2">
    <source>
        <dbReference type="SAM" id="Phobius"/>
    </source>
</evidence>
<accession>A0A0L6JH66</accession>
<dbReference type="RefSeq" id="WP_036946219.1">
    <property type="nucleotide sequence ID" value="NZ_KN050763.1"/>
</dbReference>
<organism evidence="4 5">
    <name type="scientific">Pseudobacteroides cellulosolvens ATCC 35603 = DSM 2933</name>
    <dbReference type="NCBI Taxonomy" id="398512"/>
    <lineage>
        <taxon>Bacteria</taxon>
        <taxon>Bacillati</taxon>
        <taxon>Bacillota</taxon>
        <taxon>Clostridia</taxon>
        <taxon>Eubacteriales</taxon>
        <taxon>Oscillospiraceae</taxon>
        <taxon>Pseudobacteroides</taxon>
    </lineage>
</organism>
<keyword evidence="2" id="KW-0472">Membrane</keyword>
<dbReference type="EMBL" id="LGTC01000001">
    <property type="protein sequence ID" value="KNY25068.1"/>
    <property type="molecule type" value="Genomic_DNA"/>
</dbReference>
<evidence type="ECO:0000259" key="3">
    <source>
        <dbReference type="Pfam" id="PF16982"/>
    </source>
</evidence>
<evidence type="ECO:0000313" key="5">
    <source>
        <dbReference type="Proteomes" id="UP000036923"/>
    </source>
</evidence>
<dbReference type="InterPro" id="IPR031564">
    <property type="entry name" value="Flp1-like"/>
</dbReference>
<dbReference type="Proteomes" id="UP000036923">
    <property type="component" value="Unassembled WGS sequence"/>
</dbReference>
<proteinExistence type="predicted"/>
<feature type="domain" description="Putative Flagellin Flp1-like" evidence="3">
    <location>
        <begin position="8"/>
        <end position="53"/>
    </location>
</feature>
<comment type="caution">
    <text evidence="4">The sequence shown here is derived from an EMBL/GenBank/DDBJ whole genome shotgun (WGS) entry which is preliminary data.</text>
</comment>
<feature type="compositionally biased region" description="Polar residues" evidence="1">
    <location>
        <begin position="62"/>
        <end position="75"/>
    </location>
</feature>
<feature type="region of interest" description="Disordered" evidence="1">
    <location>
        <begin position="56"/>
        <end position="75"/>
    </location>
</feature>